<keyword evidence="3" id="KW-1185">Reference proteome</keyword>
<accession>A0A9N9MPC7</accession>
<dbReference type="PANTHER" id="PTHR34153:SF2">
    <property type="entry name" value="SI:CH211-262H13.3-RELATED"/>
    <property type="match status" value="1"/>
</dbReference>
<name>A0A9N9MPC7_9CUCU</name>
<dbReference type="Pfam" id="PF16064">
    <property type="entry name" value="DUF4806"/>
    <property type="match status" value="1"/>
</dbReference>
<dbReference type="PANTHER" id="PTHR34153">
    <property type="entry name" value="SI:CH211-262H13.3-RELATED-RELATED"/>
    <property type="match status" value="1"/>
</dbReference>
<sequence length="165" mass="18403">MENLYRNQLKINADLNNKLEYIATILEGAKLEANTSPAGFTEPVDLPVKTLQDLQDLETKLADDKEYKNYLHFLKRIGGRNCVETTRRIISILIGHNLALQCNWTGRNSKTAFNINKALIKLITEAVISNPACGSEATASLIEGTMKAWLRGACDRDGGRVNRKK</sequence>
<protein>
    <recommendedName>
        <fullName evidence="1">DUF4806 domain-containing protein</fullName>
    </recommendedName>
</protein>
<dbReference type="InterPro" id="IPR032071">
    <property type="entry name" value="DUF4806"/>
</dbReference>
<proteinExistence type="predicted"/>
<dbReference type="EMBL" id="OU892278">
    <property type="protein sequence ID" value="CAG9764318.1"/>
    <property type="molecule type" value="Genomic_DNA"/>
</dbReference>
<dbReference type="Proteomes" id="UP001152799">
    <property type="component" value="Chromosome 2"/>
</dbReference>
<organism evidence="2 3">
    <name type="scientific">Ceutorhynchus assimilis</name>
    <name type="common">cabbage seed weevil</name>
    <dbReference type="NCBI Taxonomy" id="467358"/>
    <lineage>
        <taxon>Eukaryota</taxon>
        <taxon>Metazoa</taxon>
        <taxon>Ecdysozoa</taxon>
        <taxon>Arthropoda</taxon>
        <taxon>Hexapoda</taxon>
        <taxon>Insecta</taxon>
        <taxon>Pterygota</taxon>
        <taxon>Neoptera</taxon>
        <taxon>Endopterygota</taxon>
        <taxon>Coleoptera</taxon>
        <taxon>Polyphaga</taxon>
        <taxon>Cucujiformia</taxon>
        <taxon>Curculionidae</taxon>
        <taxon>Ceutorhynchinae</taxon>
        <taxon>Ceutorhynchus</taxon>
    </lineage>
</organism>
<dbReference type="OrthoDB" id="6780942at2759"/>
<feature type="domain" description="DUF4806" evidence="1">
    <location>
        <begin position="42"/>
        <end position="126"/>
    </location>
</feature>
<evidence type="ECO:0000259" key="1">
    <source>
        <dbReference type="Pfam" id="PF16064"/>
    </source>
</evidence>
<dbReference type="AlphaFoldDB" id="A0A9N9MPC7"/>
<gene>
    <name evidence="2" type="ORF">CEUTPL_LOCUS4958</name>
</gene>
<reference evidence="2" key="1">
    <citation type="submission" date="2022-01" db="EMBL/GenBank/DDBJ databases">
        <authorList>
            <person name="King R."/>
        </authorList>
    </citation>
    <scope>NUCLEOTIDE SEQUENCE</scope>
</reference>
<evidence type="ECO:0000313" key="2">
    <source>
        <dbReference type="EMBL" id="CAG9764318.1"/>
    </source>
</evidence>
<evidence type="ECO:0000313" key="3">
    <source>
        <dbReference type="Proteomes" id="UP001152799"/>
    </source>
</evidence>